<dbReference type="PANTHER" id="PTHR30055:SF146">
    <property type="entry name" value="HTH-TYPE TRANSCRIPTIONAL DUAL REGULATOR CECR"/>
    <property type="match status" value="1"/>
</dbReference>
<gene>
    <name evidence="4" type="ORF">APT59_13000</name>
</gene>
<dbReference type="InterPro" id="IPR009057">
    <property type="entry name" value="Homeodomain-like_sf"/>
</dbReference>
<dbReference type="PANTHER" id="PTHR30055">
    <property type="entry name" value="HTH-TYPE TRANSCRIPTIONAL REGULATOR RUTR"/>
    <property type="match status" value="1"/>
</dbReference>
<dbReference type="OrthoDB" id="270177at2"/>
<evidence type="ECO:0000256" key="2">
    <source>
        <dbReference type="PROSITE-ProRule" id="PRU00335"/>
    </source>
</evidence>
<dbReference type="Gene3D" id="1.10.357.10">
    <property type="entry name" value="Tetracycline Repressor, domain 2"/>
    <property type="match status" value="1"/>
</dbReference>
<protein>
    <submittedName>
        <fullName evidence="4">TetR family transcriptional regulator</fullName>
    </submittedName>
</protein>
<dbReference type="EMBL" id="CP013987">
    <property type="protein sequence ID" value="ALZ85064.1"/>
    <property type="molecule type" value="Genomic_DNA"/>
</dbReference>
<keyword evidence="1 2" id="KW-0238">DNA-binding</keyword>
<reference evidence="4 5" key="1">
    <citation type="submission" date="2016-01" db="EMBL/GenBank/DDBJ databases">
        <title>Annotation of Pseudomonas oryzihabitans USDA-ARS-USMARC-56511.</title>
        <authorList>
            <person name="Harhay G.P."/>
            <person name="Harhay D.M."/>
            <person name="Smith T.P.L."/>
            <person name="Bono J.L."/>
            <person name="Heaton M.P."/>
            <person name="Clawson M.L."/>
            <person name="Chitko-Mckown C.G."/>
            <person name="Capik S.F."/>
            <person name="DeDonder K.D."/>
            <person name="Apley M.D."/>
            <person name="Lubbers B.V."/>
            <person name="White B.J."/>
            <person name="Larson R.L."/>
        </authorList>
    </citation>
    <scope>NUCLEOTIDE SEQUENCE [LARGE SCALE GENOMIC DNA]</scope>
    <source>
        <strain evidence="4 5">USDA-ARS-USMARC-56511</strain>
    </source>
</reference>
<dbReference type="InterPro" id="IPR036271">
    <property type="entry name" value="Tet_transcr_reg_TetR-rel_C_sf"/>
</dbReference>
<dbReference type="SUPFAM" id="SSF48498">
    <property type="entry name" value="Tetracyclin repressor-like, C-terminal domain"/>
    <property type="match status" value="1"/>
</dbReference>
<dbReference type="InterPro" id="IPR001647">
    <property type="entry name" value="HTH_TetR"/>
</dbReference>
<accession>A0A0U4W123</accession>
<dbReference type="PROSITE" id="PS50977">
    <property type="entry name" value="HTH_TETR_2"/>
    <property type="match status" value="1"/>
</dbReference>
<name>A0A0U4W123_9PSED</name>
<dbReference type="AlphaFoldDB" id="A0A0U4W123"/>
<dbReference type="Pfam" id="PF00440">
    <property type="entry name" value="TetR_N"/>
    <property type="match status" value="1"/>
</dbReference>
<proteinExistence type="predicted"/>
<evidence type="ECO:0000256" key="1">
    <source>
        <dbReference type="ARBA" id="ARBA00023125"/>
    </source>
</evidence>
<dbReference type="SUPFAM" id="SSF46689">
    <property type="entry name" value="Homeodomain-like"/>
    <property type="match status" value="1"/>
</dbReference>
<dbReference type="GO" id="GO:0000976">
    <property type="term" value="F:transcription cis-regulatory region binding"/>
    <property type="evidence" value="ECO:0007669"/>
    <property type="project" value="TreeGrafter"/>
</dbReference>
<dbReference type="Proteomes" id="UP000064137">
    <property type="component" value="Chromosome"/>
</dbReference>
<dbReference type="Pfam" id="PF14246">
    <property type="entry name" value="TetR_C_7"/>
    <property type="match status" value="1"/>
</dbReference>
<feature type="DNA-binding region" description="H-T-H motif" evidence="2">
    <location>
        <begin position="41"/>
        <end position="60"/>
    </location>
</feature>
<evidence type="ECO:0000313" key="4">
    <source>
        <dbReference type="EMBL" id="ALZ85064.1"/>
    </source>
</evidence>
<dbReference type="GO" id="GO:0003700">
    <property type="term" value="F:DNA-binding transcription factor activity"/>
    <property type="evidence" value="ECO:0007669"/>
    <property type="project" value="TreeGrafter"/>
</dbReference>
<evidence type="ECO:0000259" key="3">
    <source>
        <dbReference type="PROSITE" id="PS50977"/>
    </source>
</evidence>
<dbReference type="KEGG" id="por:APT59_13000"/>
<organism evidence="4 5">
    <name type="scientific">Pseudomonas oryzihabitans</name>
    <dbReference type="NCBI Taxonomy" id="47885"/>
    <lineage>
        <taxon>Bacteria</taxon>
        <taxon>Pseudomonadati</taxon>
        <taxon>Pseudomonadota</taxon>
        <taxon>Gammaproteobacteria</taxon>
        <taxon>Pseudomonadales</taxon>
        <taxon>Pseudomonadaceae</taxon>
        <taxon>Pseudomonas</taxon>
    </lineage>
</organism>
<dbReference type="InterPro" id="IPR050109">
    <property type="entry name" value="HTH-type_TetR-like_transc_reg"/>
</dbReference>
<sequence>MSEMTKPRGGRPRREEAGDVDRRLLDAAFELFLAQGFAGTSCEAVARLAGAGKASLYARYANKDQLFEAVIRRHSGTLPQIEPLPTGLPLAERLRLAGKDMLEHASRSETLAMMRLVIATADRFPAVAAEATRIGWEAGRLRVRQAIEAGPDRPDDVDHLLEAFIDLVFAPHQLRALLGDDPQLLQAQAADRIEKAIRLLVR</sequence>
<dbReference type="InterPro" id="IPR039536">
    <property type="entry name" value="TetR_C_Proteobacteria"/>
</dbReference>
<feature type="domain" description="HTH tetR-type" evidence="3">
    <location>
        <begin position="18"/>
        <end position="78"/>
    </location>
</feature>
<evidence type="ECO:0000313" key="5">
    <source>
        <dbReference type="Proteomes" id="UP000064137"/>
    </source>
</evidence>
<dbReference type="PRINTS" id="PR00455">
    <property type="entry name" value="HTHTETR"/>
</dbReference>
<dbReference type="RefSeq" id="WP_059315234.1">
    <property type="nucleotide sequence ID" value="NZ_CP013987.1"/>
</dbReference>